<evidence type="ECO:0000313" key="1">
    <source>
        <dbReference type="EMBL" id="MCJ2189065.1"/>
    </source>
</evidence>
<keyword evidence="2" id="KW-1185">Reference proteome</keyword>
<proteinExistence type="predicted"/>
<accession>A0ABT0BVG3</accession>
<evidence type="ECO:0000313" key="2">
    <source>
        <dbReference type="Proteomes" id="UP001202281"/>
    </source>
</evidence>
<protein>
    <recommendedName>
        <fullName evidence="3">Immunity protein 8 of polymorphic toxin system</fullName>
    </recommendedName>
</protein>
<dbReference type="EMBL" id="JALHLG010000061">
    <property type="protein sequence ID" value="MCJ2189065.1"/>
    <property type="molecule type" value="Genomic_DNA"/>
</dbReference>
<dbReference type="RefSeq" id="WP_243924247.1">
    <property type="nucleotide sequence ID" value="NZ_JALHLG010000061.1"/>
</dbReference>
<reference evidence="1 2" key="1">
    <citation type="submission" date="2022-04" db="EMBL/GenBank/DDBJ databases">
        <title>Identification of a novel bacterium isolated from mangrove sediments.</title>
        <authorList>
            <person name="Pan X."/>
        </authorList>
    </citation>
    <scope>NUCLEOTIDE SEQUENCE [LARGE SCALE GENOMIC DNA]</scope>
    <source>
        <strain evidence="1 2">B2638</strain>
    </source>
</reference>
<dbReference type="Proteomes" id="UP001202281">
    <property type="component" value="Unassembled WGS sequence"/>
</dbReference>
<comment type="caution">
    <text evidence="1">The sequence shown here is derived from an EMBL/GenBank/DDBJ whole genome shotgun (WGS) entry which is preliminary data.</text>
</comment>
<sequence>MDFTACMEAVVRAVAQDFGTADWVHAIVDFEVLEQDGGFDTDYLALLIRKDAGGTLSREQFYLSQPAIDAAVALYCQRRDEAGETIGGFVLRIDHPGQFRFELRHEAPRRLNGVWDKDWQDYLANYLDHYRREMAGS</sequence>
<organism evidence="1 2">
    <name type="scientific">Novosphingobium beihaiensis</name>
    <dbReference type="NCBI Taxonomy" id="2930389"/>
    <lineage>
        <taxon>Bacteria</taxon>
        <taxon>Pseudomonadati</taxon>
        <taxon>Pseudomonadota</taxon>
        <taxon>Alphaproteobacteria</taxon>
        <taxon>Sphingomonadales</taxon>
        <taxon>Sphingomonadaceae</taxon>
        <taxon>Novosphingobium</taxon>
    </lineage>
</organism>
<name>A0ABT0BVG3_9SPHN</name>
<evidence type="ECO:0008006" key="3">
    <source>
        <dbReference type="Google" id="ProtNLM"/>
    </source>
</evidence>
<gene>
    <name evidence="1" type="ORF">MTR66_19910</name>
</gene>